<dbReference type="Pfam" id="PF00505">
    <property type="entry name" value="HMG_box"/>
    <property type="match status" value="1"/>
</dbReference>
<dbReference type="CDD" id="cd01389">
    <property type="entry name" value="HMG-box_ROX1-like"/>
    <property type="match status" value="1"/>
</dbReference>
<feature type="region of interest" description="Disordered" evidence="4">
    <location>
        <begin position="238"/>
        <end position="257"/>
    </location>
</feature>
<dbReference type="InterPro" id="IPR009071">
    <property type="entry name" value="HMG_box_dom"/>
</dbReference>
<proteinExistence type="predicted"/>
<keyword evidence="1 3" id="KW-0238">DNA-binding</keyword>
<comment type="caution">
    <text evidence="6">The sequence shown here is derived from an EMBL/GenBank/DDBJ whole genome shotgun (WGS) entry which is preliminary data.</text>
</comment>
<dbReference type="GO" id="GO:0005634">
    <property type="term" value="C:nucleus"/>
    <property type="evidence" value="ECO:0007669"/>
    <property type="project" value="UniProtKB-UniRule"/>
</dbReference>
<dbReference type="GO" id="GO:0000981">
    <property type="term" value="F:DNA-binding transcription factor activity, RNA polymerase II-specific"/>
    <property type="evidence" value="ECO:0007669"/>
    <property type="project" value="TreeGrafter"/>
</dbReference>
<dbReference type="InterPro" id="IPR036910">
    <property type="entry name" value="HMG_box_dom_sf"/>
</dbReference>
<dbReference type="Proteomes" id="UP000807025">
    <property type="component" value="Unassembled WGS sequence"/>
</dbReference>
<protein>
    <recommendedName>
        <fullName evidence="5">HMG box domain-containing protein</fullName>
    </recommendedName>
</protein>
<dbReference type="GO" id="GO:0000978">
    <property type="term" value="F:RNA polymerase II cis-regulatory region sequence-specific DNA binding"/>
    <property type="evidence" value="ECO:0007669"/>
    <property type="project" value="TreeGrafter"/>
</dbReference>
<keyword evidence="2 3" id="KW-0539">Nucleus</keyword>
<dbReference type="EMBL" id="MU154539">
    <property type="protein sequence ID" value="KAF9498152.1"/>
    <property type="molecule type" value="Genomic_DNA"/>
</dbReference>
<feature type="region of interest" description="Disordered" evidence="4">
    <location>
        <begin position="54"/>
        <end position="96"/>
    </location>
</feature>
<name>A0A9P6A350_PLEER</name>
<evidence type="ECO:0000259" key="5">
    <source>
        <dbReference type="PROSITE" id="PS50118"/>
    </source>
</evidence>
<evidence type="ECO:0000256" key="1">
    <source>
        <dbReference type="ARBA" id="ARBA00023125"/>
    </source>
</evidence>
<dbReference type="SUPFAM" id="SSF47095">
    <property type="entry name" value="HMG-box"/>
    <property type="match status" value="1"/>
</dbReference>
<dbReference type="OrthoDB" id="6247875at2759"/>
<evidence type="ECO:0000256" key="2">
    <source>
        <dbReference type="ARBA" id="ARBA00023242"/>
    </source>
</evidence>
<dbReference type="InterPro" id="IPR051356">
    <property type="entry name" value="SOX/SOX-like_TF"/>
</dbReference>
<dbReference type="PROSITE" id="PS50118">
    <property type="entry name" value="HMG_BOX_2"/>
    <property type="match status" value="1"/>
</dbReference>
<feature type="compositionally biased region" description="Polar residues" evidence="4">
    <location>
        <begin position="373"/>
        <end position="391"/>
    </location>
</feature>
<feature type="domain" description="HMG box" evidence="5">
    <location>
        <begin position="94"/>
        <end position="163"/>
    </location>
</feature>
<feature type="region of interest" description="Disordered" evidence="4">
    <location>
        <begin position="1"/>
        <end position="29"/>
    </location>
</feature>
<dbReference type="Gene3D" id="1.10.30.10">
    <property type="entry name" value="High mobility group box domain"/>
    <property type="match status" value="1"/>
</dbReference>
<gene>
    <name evidence="6" type="ORF">BDN71DRAFT_1494300</name>
</gene>
<sequence length="452" mass="50258">MPATRNIPARRSRRLSKQSPPSYNEDGWEEFAFPNSPRLGCVSLNMVLRYPSPSPVSPLISEPDDTSVRTTLPRPTQLPIRRGSHSRKRAPDHIPRPPNAFMMFRSYYCVKIKNESSPENNHAIISKQAGEVWRSMSVAEKSDFHRLAYAEKMLHASRYPDYKYAPNFKKAAPSKKRPSKRKDEEDRCIKVASLVRQGIVGNELVSAMVTTDEPDRDGAAHSPGQLPVLVQMSPEPIKEESPDVELPSLSQPTDDWVPTENIPPLDLNESMAQLAFEELDTMLPVESYTAEVVPGFKPLPYPLSDCGRQGSGFDLPIHWSNPFSAAFQPVTTFYNYDARVATPEPAPTLGGDWSHTSLRARAPSPEPAKFKQETPTPEHNQLGSGDSSTPGALTPYPVPYSPITSPVASFGEKIEDLGALFDNGYSFADFFSTSDEAPVNYNDWFVEDATNF</sequence>
<keyword evidence="7" id="KW-1185">Reference proteome</keyword>
<evidence type="ECO:0000313" key="7">
    <source>
        <dbReference type="Proteomes" id="UP000807025"/>
    </source>
</evidence>
<evidence type="ECO:0000256" key="3">
    <source>
        <dbReference type="PROSITE-ProRule" id="PRU00267"/>
    </source>
</evidence>
<accession>A0A9P6A350</accession>
<dbReference type="PANTHER" id="PTHR45789">
    <property type="entry name" value="FI18025P1"/>
    <property type="match status" value="1"/>
</dbReference>
<dbReference type="PANTHER" id="PTHR45789:SF2">
    <property type="entry name" value="FI18025P1"/>
    <property type="match status" value="1"/>
</dbReference>
<feature type="DNA-binding region" description="HMG box" evidence="3">
    <location>
        <begin position="94"/>
        <end position="163"/>
    </location>
</feature>
<dbReference type="AlphaFoldDB" id="A0A9P6A350"/>
<dbReference type="SMART" id="SM00398">
    <property type="entry name" value="HMG"/>
    <property type="match status" value="1"/>
</dbReference>
<feature type="region of interest" description="Disordered" evidence="4">
    <location>
        <begin position="346"/>
        <end position="396"/>
    </location>
</feature>
<evidence type="ECO:0000313" key="6">
    <source>
        <dbReference type="EMBL" id="KAF9498152.1"/>
    </source>
</evidence>
<organism evidence="6 7">
    <name type="scientific">Pleurotus eryngii</name>
    <name type="common">Boletus of the steppes</name>
    <dbReference type="NCBI Taxonomy" id="5323"/>
    <lineage>
        <taxon>Eukaryota</taxon>
        <taxon>Fungi</taxon>
        <taxon>Dikarya</taxon>
        <taxon>Basidiomycota</taxon>
        <taxon>Agaricomycotina</taxon>
        <taxon>Agaricomycetes</taxon>
        <taxon>Agaricomycetidae</taxon>
        <taxon>Agaricales</taxon>
        <taxon>Pleurotineae</taxon>
        <taxon>Pleurotaceae</taxon>
        <taxon>Pleurotus</taxon>
    </lineage>
</organism>
<evidence type="ECO:0000256" key="4">
    <source>
        <dbReference type="SAM" id="MobiDB-lite"/>
    </source>
</evidence>
<reference evidence="6" key="1">
    <citation type="submission" date="2020-11" db="EMBL/GenBank/DDBJ databases">
        <authorList>
            <consortium name="DOE Joint Genome Institute"/>
            <person name="Ahrendt S."/>
            <person name="Riley R."/>
            <person name="Andreopoulos W."/>
            <person name="Labutti K."/>
            <person name="Pangilinan J."/>
            <person name="Ruiz-Duenas F.J."/>
            <person name="Barrasa J.M."/>
            <person name="Sanchez-Garcia M."/>
            <person name="Camarero S."/>
            <person name="Miyauchi S."/>
            <person name="Serrano A."/>
            <person name="Linde D."/>
            <person name="Babiker R."/>
            <person name="Drula E."/>
            <person name="Ayuso-Fernandez I."/>
            <person name="Pacheco R."/>
            <person name="Padilla G."/>
            <person name="Ferreira P."/>
            <person name="Barriuso J."/>
            <person name="Kellner H."/>
            <person name="Castanera R."/>
            <person name="Alfaro M."/>
            <person name="Ramirez L."/>
            <person name="Pisabarro A.G."/>
            <person name="Kuo A."/>
            <person name="Tritt A."/>
            <person name="Lipzen A."/>
            <person name="He G."/>
            <person name="Yan M."/>
            <person name="Ng V."/>
            <person name="Cullen D."/>
            <person name="Martin F."/>
            <person name="Rosso M.-N."/>
            <person name="Henrissat B."/>
            <person name="Hibbett D."/>
            <person name="Martinez A.T."/>
            <person name="Grigoriev I.V."/>
        </authorList>
    </citation>
    <scope>NUCLEOTIDE SEQUENCE</scope>
    <source>
        <strain evidence="6">ATCC 90797</strain>
    </source>
</reference>